<dbReference type="SUPFAM" id="SSF57716">
    <property type="entry name" value="Glucocorticoid receptor-like (DNA-binding domain)"/>
    <property type="match status" value="1"/>
</dbReference>
<dbReference type="Pfam" id="PF01258">
    <property type="entry name" value="zf-dskA_traR"/>
    <property type="match status" value="1"/>
</dbReference>
<gene>
    <name evidence="6" type="ORF">COT24_04580</name>
</gene>
<feature type="domain" description="Zinc finger DksA/TraR C4-type" evidence="5">
    <location>
        <begin position="74"/>
        <end position="109"/>
    </location>
</feature>
<evidence type="ECO:0000259" key="5">
    <source>
        <dbReference type="Pfam" id="PF01258"/>
    </source>
</evidence>
<reference evidence="6 7" key="1">
    <citation type="submission" date="2017-09" db="EMBL/GenBank/DDBJ databases">
        <title>Depth-based differentiation of microbial function through sediment-hosted aquifers and enrichment of novel symbionts in the deep terrestrial subsurface.</title>
        <authorList>
            <person name="Probst A.J."/>
            <person name="Ladd B."/>
            <person name="Jarett J.K."/>
            <person name="Geller-Mcgrath D.E."/>
            <person name="Sieber C.M."/>
            <person name="Emerson J.B."/>
            <person name="Anantharaman K."/>
            <person name="Thomas B.C."/>
            <person name="Malmstrom R."/>
            <person name="Stieglmeier M."/>
            <person name="Klingl A."/>
            <person name="Woyke T."/>
            <person name="Ryan C.M."/>
            <person name="Banfield J.F."/>
        </authorList>
    </citation>
    <scope>NUCLEOTIDE SEQUENCE [LARGE SCALE GENOMIC DNA]</scope>
    <source>
        <strain evidence="6">CG08_land_8_20_14_0_20_40_16</strain>
    </source>
</reference>
<dbReference type="PROSITE" id="PS51128">
    <property type="entry name" value="ZF_DKSA_2"/>
    <property type="match status" value="1"/>
</dbReference>
<dbReference type="GO" id="GO:0008270">
    <property type="term" value="F:zinc ion binding"/>
    <property type="evidence" value="ECO:0007669"/>
    <property type="project" value="UniProtKB-KW"/>
</dbReference>
<evidence type="ECO:0000256" key="1">
    <source>
        <dbReference type="ARBA" id="ARBA00022723"/>
    </source>
</evidence>
<dbReference type="EMBL" id="PEXU01000050">
    <property type="protein sequence ID" value="PIS42225.1"/>
    <property type="molecule type" value="Genomic_DNA"/>
</dbReference>
<sequence length="111" mass="12443">MCFANQEEVLTAIGQVDAEIARYTPGRCEQSISGMHMADHCFEQGTMTVTTSYLQQMDTQRRKLLGVLDLMQQGTYGICQECGDKIPPKRLERVPDALLCVKCQTKVEQPS</sequence>
<organism evidence="6 7">
    <name type="scientific">Candidatus Kerfeldbacteria bacterium CG08_land_8_20_14_0_20_40_16</name>
    <dbReference type="NCBI Taxonomy" id="2014244"/>
    <lineage>
        <taxon>Bacteria</taxon>
        <taxon>Candidatus Kerfeldiibacteriota</taxon>
    </lineage>
</organism>
<evidence type="ECO:0000313" key="6">
    <source>
        <dbReference type="EMBL" id="PIS42225.1"/>
    </source>
</evidence>
<dbReference type="Gene3D" id="1.20.120.910">
    <property type="entry name" value="DksA, coiled-coil domain"/>
    <property type="match status" value="1"/>
</dbReference>
<evidence type="ECO:0000256" key="4">
    <source>
        <dbReference type="PROSITE-ProRule" id="PRU00510"/>
    </source>
</evidence>
<proteinExistence type="predicted"/>
<evidence type="ECO:0000313" key="7">
    <source>
        <dbReference type="Proteomes" id="UP000231542"/>
    </source>
</evidence>
<evidence type="ECO:0000256" key="2">
    <source>
        <dbReference type="ARBA" id="ARBA00022771"/>
    </source>
</evidence>
<dbReference type="Proteomes" id="UP000231542">
    <property type="component" value="Unassembled WGS sequence"/>
</dbReference>
<keyword evidence="1" id="KW-0479">Metal-binding</keyword>
<accession>A0A2H0YUQ1</accession>
<dbReference type="InterPro" id="IPR000962">
    <property type="entry name" value="Znf_DskA_TraR"/>
</dbReference>
<dbReference type="AlphaFoldDB" id="A0A2H0YUQ1"/>
<protein>
    <recommendedName>
        <fullName evidence="5">Zinc finger DksA/TraR C4-type domain-containing protein</fullName>
    </recommendedName>
</protein>
<evidence type="ECO:0000256" key="3">
    <source>
        <dbReference type="ARBA" id="ARBA00022833"/>
    </source>
</evidence>
<dbReference type="PANTHER" id="PTHR33823">
    <property type="entry name" value="RNA POLYMERASE-BINDING TRANSCRIPTION FACTOR DKSA-RELATED"/>
    <property type="match status" value="1"/>
</dbReference>
<keyword evidence="3" id="KW-0862">Zinc</keyword>
<comment type="caution">
    <text evidence="6">The sequence shown here is derived from an EMBL/GenBank/DDBJ whole genome shotgun (WGS) entry which is preliminary data.</text>
</comment>
<name>A0A2H0YUQ1_9BACT</name>
<keyword evidence="2" id="KW-0863">Zinc-finger</keyword>
<feature type="zinc finger region" description="dksA C4-type" evidence="4">
    <location>
        <begin position="79"/>
        <end position="103"/>
    </location>
</feature>